<keyword evidence="17" id="KW-1015">Disulfide bond</keyword>
<name>A0AAW0SHC3_SCYPA</name>
<comment type="catalytic activity">
    <reaction evidence="19">
        <text>L-threonyl-[protein] + ATP = O-phospho-L-threonyl-[protein] + ADP + H(+)</text>
        <dbReference type="Rhea" id="RHEA:46608"/>
        <dbReference type="Rhea" id="RHEA-COMP:11060"/>
        <dbReference type="Rhea" id="RHEA-COMP:11605"/>
        <dbReference type="ChEBI" id="CHEBI:15378"/>
        <dbReference type="ChEBI" id="CHEBI:30013"/>
        <dbReference type="ChEBI" id="CHEBI:30616"/>
        <dbReference type="ChEBI" id="CHEBI:61977"/>
        <dbReference type="ChEBI" id="CHEBI:456216"/>
        <dbReference type="EC" id="2.7.11.1"/>
    </reaction>
</comment>
<feature type="domain" description="Ig-like" evidence="24">
    <location>
        <begin position="26"/>
        <end position="114"/>
    </location>
</feature>
<feature type="domain" description="Ig-like" evidence="24">
    <location>
        <begin position="4863"/>
        <end position="4956"/>
    </location>
</feature>
<dbReference type="SMART" id="SM00220">
    <property type="entry name" value="S_TKc"/>
    <property type="match status" value="1"/>
</dbReference>
<dbReference type="FunFam" id="1.10.510.10:FF:000321">
    <property type="entry name" value="Bent, isoform C"/>
    <property type="match status" value="1"/>
</dbReference>
<dbReference type="GO" id="GO:0051239">
    <property type="term" value="P:regulation of multicellular organismal process"/>
    <property type="evidence" value="ECO:0007669"/>
    <property type="project" value="UniProtKB-ARBA"/>
</dbReference>
<feature type="domain" description="Fibronectin type-III" evidence="25">
    <location>
        <begin position="3188"/>
        <end position="3283"/>
    </location>
</feature>
<dbReference type="FunFam" id="2.60.40.10:FF:000032">
    <property type="entry name" value="palladin isoform X1"/>
    <property type="match status" value="1"/>
</dbReference>
<evidence type="ECO:0000256" key="21">
    <source>
        <dbReference type="PROSITE-ProRule" id="PRU10141"/>
    </source>
</evidence>
<feature type="domain" description="Ig-like" evidence="24">
    <location>
        <begin position="2650"/>
        <end position="2783"/>
    </location>
</feature>
<evidence type="ECO:0000256" key="10">
    <source>
        <dbReference type="ARBA" id="ARBA00022737"/>
    </source>
</evidence>
<evidence type="ECO:0000256" key="4">
    <source>
        <dbReference type="ARBA" id="ARBA00012513"/>
    </source>
</evidence>
<dbReference type="FunFam" id="2.60.40.10:FF:000006">
    <property type="entry name" value="Uncharacterized protein, isoform F"/>
    <property type="match status" value="1"/>
</dbReference>
<feature type="domain" description="Fibronectin type-III" evidence="25">
    <location>
        <begin position="2595"/>
        <end position="2690"/>
    </location>
</feature>
<feature type="domain" description="Protein kinase" evidence="23">
    <location>
        <begin position="5110"/>
        <end position="5365"/>
    </location>
</feature>
<feature type="domain" description="Fibronectin type-III" evidence="25">
    <location>
        <begin position="3585"/>
        <end position="3680"/>
    </location>
</feature>
<dbReference type="InterPro" id="IPR017441">
    <property type="entry name" value="Protein_kinase_ATP_BS"/>
</dbReference>
<feature type="domain" description="Ig-like" evidence="24">
    <location>
        <begin position="5558"/>
        <end position="5645"/>
    </location>
</feature>
<feature type="domain" description="Ig-like" evidence="24">
    <location>
        <begin position="5961"/>
        <end position="6050"/>
    </location>
</feature>
<evidence type="ECO:0000256" key="1">
    <source>
        <dbReference type="ARBA" id="ARBA00001946"/>
    </source>
</evidence>
<dbReference type="CDD" id="cd05748">
    <property type="entry name" value="Ig_Titin_like"/>
    <property type="match status" value="2"/>
</dbReference>
<dbReference type="PANTHER" id="PTHR14340:SF9">
    <property type="entry name" value="FIBRONECTIN TYPE-III DOMAIN-CONTAINING PROTEIN"/>
    <property type="match status" value="1"/>
</dbReference>
<feature type="domain" description="Fibronectin type-III" evidence="25">
    <location>
        <begin position="4961"/>
        <end position="5054"/>
    </location>
</feature>
<feature type="domain" description="Ig-like" evidence="24">
    <location>
        <begin position="1511"/>
        <end position="1600"/>
    </location>
</feature>
<dbReference type="GO" id="GO:0050793">
    <property type="term" value="P:regulation of developmental process"/>
    <property type="evidence" value="ECO:0007669"/>
    <property type="project" value="UniProtKB-ARBA"/>
</dbReference>
<dbReference type="SMART" id="SM00408">
    <property type="entry name" value="IGc2"/>
    <property type="match status" value="15"/>
</dbReference>
<feature type="domain" description="Fibronectin type-III" evidence="25">
    <location>
        <begin position="1017"/>
        <end position="1110"/>
    </location>
</feature>
<feature type="region of interest" description="Disordered" evidence="22">
    <location>
        <begin position="5676"/>
        <end position="5758"/>
    </location>
</feature>
<dbReference type="CDD" id="cd00096">
    <property type="entry name" value="Ig"/>
    <property type="match status" value="2"/>
</dbReference>
<feature type="domain" description="Ig-like" evidence="24">
    <location>
        <begin position="5433"/>
        <end position="5521"/>
    </location>
</feature>
<proteinExistence type="inferred from homology"/>
<dbReference type="InterPro" id="IPR003598">
    <property type="entry name" value="Ig_sub2"/>
</dbReference>
<dbReference type="InterPro" id="IPR011009">
    <property type="entry name" value="Kinase-like_dom_sf"/>
</dbReference>
<dbReference type="Proteomes" id="UP001487740">
    <property type="component" value="Unassembled WGS sequence"/>
</dbReference>
<evidence type="ECO:0000256" key="13">
    <source>
        <dbReference type="ARBA" id="ARBA00022837"/>
    </source>
</evidence>
<evidence type="ECO:0000256" key="18">
    <source>
        <dbReference type="ARBA" id="ARBA00023319"/>
    </source>
</evidence>
<dbReference type="FunFam" id="2.60.40.10:FF:000160">
    <property type="entry name" value="Titin a"/>
    <property type="match status" value="1"/>
</dbReference>
<keyword evidence="10" id="KW-0677">Repeat</keyword>
<dbReference type="SUPFAM" id="SSF48726">
    <property type="entry name" value="Immunoglobulin"/>
    <property type="match status" value="23"/>
</dbReference>
<evidence type="ECO:0000259" key="24">
    <source>
        <dbReference type="PROSITE" id="PS50835"/>
    </source>
</evidence>
<feature type="region of interest" description="Disordered" evidence="22">
    <location>
        <begin position="3317"/>
        <end position="3338"/>
    </location>
</feature>
<keyword evidence="18" id="KW-0393">Immunoglobulin domain</keyword>
<feature type="domain" description="Fibronectin type-III" evidence="25">
    <location>
        <begin position="416"/>
        <end position="511"/>
    </location>
</feature>
<dbReference type="GO" id="GO:0009653">
    <property type="term" value="P:anatomical structure morphogenesis"/>
    <property type="evidence" value="ECO:0007669"/>
    <property type="project" value="UniProtKB-ARBA"/>
</dbReference>
<keyword evidence="14 21" id="KW-0067">ATP-binding</keyword>
<feature type="domain" description="Fibronectin type-III" evidence="25">
    <location>
        <begin position="4078"/>
        <end position="4172"/>
    </location>
</feature>
<keyword evidence="8" id="KW-0808">Transferase</keyword>
<feature type="region of interest" description="Disordered" evidence="22">
    <location>
        <begin position="2379"/>
        <end position="2399"/>
    </location>
</feature>
<evidence type="ECO:0000256" key="2">
    <source>
        <dbReference type="ARBA" id="ARBA00004496"/>
    </source>
</evidence>
<feature type="domain" description="Fibronectin type-III" evidence="25">
    <location>
        <begin position="1903"/>
        <end position="1998"/>
    </location>
</feature>
<evidence type="ECO:0000256" key="16">
    <source>
        <dbReference type="ARBA" id="ARBA00022860"/>
    </source>
</evidence>
<dbReference type="EMBL" id="JARAKH010000352">
    <property type="protein sequence ID" value="KAK8374491.1"/>
    <property type="molecule type" value="Genomic_DNA"/>
</dbReference>
<gene>
    <name evidence="26" type="ORF">O3P69_019859</name>
</gene>
<dbReference type="InterPro" id="IPR003961">
    <property type="entry name" value="FN3_dom"/>
</dbReference>
<reference evidence="26 27" key="1">
    <citation type="submission" date="2023-03" db="EMBL/GenBank/DDBJ databases">
        <title>High-quality genome of Scylla paramamosain provides insights in environmental adaptation.</title>
        <authorList>
            <person name="Zhang L."/>
        </authorList>
    </citation>
    <scope>NUCLEOTIDE SEQUENCE [LARGE SCALE GENOMIC DNA]</scope>
    <source>
        <strain evidence="26">LZ_2023a</strain>
        <tissue evidence="26">Muscle</tissue>
    </source>
</reference>
<dbReference type="GO" id="GO:0031672">
    <property type="term" value="C:A band"/>
    <property type="evidence" value="ECO:0007669"/>
    <property type="project" value="UniProtKB-ARBA"/>
</dbReference>
<dbReference type="FunFam" id="2.60.40.10:FF:000460">
    <property type="entry name" value="Bent, isoform J"/>
    <property type="match status" value="1"/>
</dbReference>
<evidence type="ECO:0000259" key="23">
    <source>
        <dbReference type="PROSITE" id="PS50011"/>
    </source>
</evidence>
<dbReference type="FunFam" id="2.60.40.10:FF:002083">
    <property type="entry name" value="Protein CBR-UNC-22"/>
    <property type="match status" value="3"/>
</dbReference>
<keyword evidence="9" id="KW-0479">Metal-binding</keyword>
<keyword evidence="7" id="KW-0597">Phosphoprotein</keyword>
<comment type="caution">
    <text evidence="26">The sequence shown here is derived from an EMBL/GenBank/DDBJ whole genome shotgun (WGS) entry which is preliminary data.</text>
</comment>
<feature type="domain" description="Fibronectin type-III" evidence="25">
    <location>
        <begin position="719"/>
        <end position="816"/>
    </location>
</feature>
<feature type="domain" description="Fibronectin type-III" evidence="25">
    <location>
        <begin position="122"/>
        <end position="215"/>
    </location>
</feature>
<dbReference type="Pfam" id="PF00069">
    <property type="entry name" value="Pkinase"/>
    <property type="match status" value="1"/>
</dbReference>
<feature type="binding site" evidence="21">
    <location>
        <position position="5139"/>
    </location>
    <ligand>
        <name>ATP</name>
        <dbReference type="ChEBI" id="CHEBI:30616"/>
    </ligand>
</feature>
<feature type="domain" description="Fibronectin type-III" evidence="25">
    <location>
        <begin position="2199"/>
        <end position="2294"/>
    </location>
</feature>
<dbReference type="PROSITE" id="PS00107">
    <property type="entry name" value="PROTEIN_KINASE_ATP"/>
    <property type="match status" value="1"/>
</dbReference>
<dbReference type="InterPro" id="IPR036116">
    <property type="entry name" value="FN3_sf"/>
</dbReference>
<dbReference type="GO" id="GO:0030154">
    <property type="term" value="P:cell differentiation"/>
    <property type="evidence" value="ECO:0007669"/>
    <property type="project" value="UniProtKB-ARBA"/>
</dbReference>
<dbReference type="SUPFAM" id="SSF49265">
    <property type="entry name" value="Fibronectin type III"/>
    <property type="match status" value="18"/>
</dbReference>
<feature type="domain" description="Fibronectin type-III" evidence="25">
    <location>
        <begin position="4568"/>
        <end position="4663"/>
    </location>
</feature>
<feature type="domain" description="Fibronectin type-III" evidence="25">
    <location>
        <begin position="3385"/>
        <end position="3479"/>
    </location>
</feature>
<protein>
    <recommendedName>
        <fullName evidence="4">non-specific serine/threonine protein kinase</fullName>
        <ecNumber evidence="4">2.7.11.1</ecNumber>
    </recommendedName>
</protein>
<evidence type="ECO:0000256" key="3">
    <source>
        <dbReference type="ARBA" id="ARBA00006692"/>
    </source>
</evidence>
<dbReference type="InterPro" id="IPR003599">
    <property type="entry name" value="Ig_sub"/>
</dbReference>
<evidence type="ECO:0000256" key="5">
    <source>
        <dbReference type="ARBA" id="ARBA00022490"/>
    </source>
</evidence>
<dbReference type="FunFam" id="2.60.40.10:FF:000504">
    <property type="entry name" value="Bent, isoform J"/>
    <property type="match status" value="2"/>
</dbReference>
<dbReference type="FunFam" id="2.60.40.10:FF:000831">
    <property type="entry name" value="Uncharacterized protein, isoform F"/>
    <property type="match status" value="1"/>
</dbReference>
<feature type="domain" description="Fibronectin type-III" evidence="25">
    <location>
        <begin position="822"/>
        <end position="917"/>
    </location>
</feature>
<dbReference type="SMART" id="SM00406">
    <property type="entry name" value="IGv"/>
    <property type="match status" value="3"/>
</dbReference>
<dbReference type="PROSITE" id="PS50835">
    <property type="entry name" value="IG_LIKE"/>
    <property type="match status" value="13"/>
</dbReference>
<feature type="domain" description="Fibronectin type-III" evidence="25">
    <location>
        <begin position="2004"/>
        <end position="2098"/>
    </location>
</feature>
<dbReference type="InterPro" id="IPR013106">
    <property type="entry name" value="Ig_V-set"/>
</dbReference>
<keyword evidence="27" id="KW-1185">Reference proteome</keyword>
<dbReference type="GO" id="GO:0004674">
    <property type="term" value="F:protein serine/threonine kinase activity"/>
    <property type="evidence" value="ECO:0007669"/>
    <property type="project" value="UniProtKB-KW"/>
</dbReference>
<feature type="domain" description="Fibronectin type-III" evidence="25">
    <location>
        <begin position="2790"/>
        <end position="2884"/>
    </location>
</feature>
<dbReference type="PANTHER" id="PTHR14340">
    <property type="entry name" value="MICROFIBRIL-ASSOCIATED GLYCOPROTEIN 3"/>
    <property type="match status" value="1"/>
</dbReference>
<feature type="domain" description="Fibronectin type-III" evidence="25">
    <location>
        <begin position="4179"/>
        <end position="4274"/>
    </location>
</feature>
<dbReference type="FunFam" id="2.60.40.10:FF:001845">
    <property type="entry name" value="Bent, isoform H"/>
    <property type="match status" value="1"/>
</dbReference>
<dbReference type="FunFam" id="2.60.40.10:FF:000553">
    <property type="entry name" value="Uncharacterized protein, isoform J"/>
    <property type="match status" value="1"/>
</dbReference>
<dbReference type="FunFam" id="2.60.40.10:FF:000003">
    <property type="entry name" value="Titin isoform E"/>
    <property type="match status" value="1"/>
</dbReference>
<keyword evidence="13" id="KW-0106">Calcium</keyword>
<dbReference type="Gene3D" id="1.10.510.10">
    <property type="entry name" value="Transferase(Phosphotransferase) domain 1"/>
    <property type="match status" value="1"/>
</dbReference>
<comment type="catalytic activity">
    <reaction evidence="20">
        <text>L-seryl-[protein] + ATP = O-phospho-L-seryl-[protein] + ADP + H(+)</text>
        <dbReference type="Rhea" id="RHEA:17989"/>
        <dbReference type="Rhea" id="RHEA-COMP:9863"/>
        <dbReference type="Rhea" id="RHEA-COMP:11604"/>
        <dbReference type="ChEBI" id="CHEBI:15378"/>
        <dbReference type="ChEBI" id="CHEBI:29999"/>
        <dbReference type="ChEBI" id="CHEBI:30616"/>
        <dbReference type="ChEBI" id="CHEBI:83421"/>
        <dbReference type="ChEBI" id="CHEBI:456216"/>
        <dbReference type="EC" id="2.7.11.1"/>
    </reaction>
</comment>
<evidence type="ECO:0000256" key="9">
    <source>
        <dbReference type="ARBA" id="ARBA00022723"/>
    </source>
</evidence>
<evidence type="ECO:0000256" key="20">
    <source>
        <dbReference type="ARBA" id="ARBA00048679"/>
    </source>
</evidence>
<dbReference type="SMART" id="SM00060">
    <property type="entry name" value="FN3"/>
    <property type="match status" value="33"/>
</dbReference>
<feature type="domain" description="Ig-like" evidence="24">
    <location>
        <begin position="4380"/>
        <end position="4468"/>
    </location>
</feature>
<dbReference type="FunFam" id="2.60.40.10:FF:000127">
    <property type="entry name" value="titin isoform X1"/>
    <property type="match status" value="5"/>
</dbReference>
<evidence type="ECO:0000256" key="17">
    <source>
        <dbReference type="ARBA" id="ARBA00023157"/>
    </source>
</evidence>
<dbReference type="Pfam" id="PF07679">
    <property type="entry name" value="I-set"/>
    <property type="match status" value="23"/>
</dbReference>
<evidence type="ECO:0000256" key="15">
    <source>
        <dbReference type="ARBA" id="ARBA00022842"/>
    </source>
</evidence>
<dbReference type="FunFam" id="2.60.40.10:FF:000056">
    <property type="entry name" value="twitchin isoform X4"/>
    <property type="match status" value="19"/>
</dbReference>
<dbReference type="SUPFAM" id="SSF56112">
    <property type="entry name" value="Protein kinase-like (PK-like)"/>
    <property type="match status" value="1"/>
</dbReference>
<dbReference type="Gene3D" id="2.60.40.10">
    <property type="entry name" value="Immunoglobulins"/>
    <property type="match status" value="56"/>
</dbReference>
<dbReference type="FunFam" id="3.30.200.20:FF:000249">
    <property type="entry name" value="twitchin isoform X2"/>
    <property type="match status" value="1"/>
</dbReference>
<organism evidence="26 27">
    <name type="scientific">Scylla paramamosain</name>
    <name type="common">Mud crab</name>
    <dbReference type="NCBI Taxonomy" id="85552"/>
    <lineage>
        <taxon>Eukaryota</taxon>
        <taxon>Metazoa</taxon>
        <taxon>Ecdysozoa</taxon>
        <taxon>Arthropoda</taxon>
        <taxon>Crustacea</taxon>
        <taxon>Multicrustacea</taxon>
        <taxon>Malacostraca</taxon>
        <taxon>Eumalacostraca</taxon>
        <taxon>Eucarida</taxon>
        <taxon>Decapoda</taxon>
        <taxon>Pleocyemata</taxon>
        <taxon>Brachyura</taxon>
        <taxon>Eubrachyura</taxon>
        <taxon>Portunoidea</taxon>
        <taxon>Portunidae</taxon>
        <taxon>Portuninae</taxon>
        <taxon>Scylla</taxon>
    </lineage>
</organism>
<keyword evidence="16" id="KW-0112">Calmodulin-binding</keyword>
<dbReference type="CDD" id="cd00063">
    <property type="entry name" value="FN3"/>
    <property type="match status" value="33"/>
</dbReference>
<dbReference type="FunFam" id="2.60.40.10:FF:000097">
    <property type="entry name" value="Bent, isoform F"/>
    <property type="match status" value="1"/>
</dbReference>
<dbReference type="InterPro" id="IPR036179">
    <property type="entry name" value="Ig-like_dom_sf"/>
</dbReference>
<feature type="domain" description="Fibronectin type-III" evidence="25">
    <location>
        <begin position="2300"/>
        <end position="2395"/>
    </location>
</feature>
<feature type="domain" description="Fibronectin type-III" evidence="25">
    <location>
        <begin position="221"/>
        <end position="314"/>
    </location>
</feature>
<dbReference type="PROSITE" id="PS50011">
    <property type="entry name" value="PROTEIN_KINASE_DOM"/>
    <property type="match status" value="1"/>
</dbReference>
<feature type="domain" description="Fibronectin type-III" evidence="25">
    <location>
        <begin position="1116"/>
        <end position="1211"/>
    </location>
</feature>
<feature type="domain" description="Ig-like" evidence="24">
    <location>
        <begin position="2102"/>
        <end position="2191"/>
    </location>
</feature>
<feature type="domain" description="Fibronectin type-III" evidence="25">
    <location>
        <begin position="3782"/>
        <end position="3875"/>
    </location>
</feature>
<comment type="subcellular location">
    <subcellularLocation>
        <location evidence="2">Cytoplasm</location>
    </subcellularLocation>
</comment>
<dbReference type="InterPro" id="IPR000719">
    <property type="entry name" value="Prot_kinase_dom"/>
</dbReference>
<dbReference type="SMART" id="SM00409">
    <property type="entry name" value="IG"/>
    <property type="match status" value="23"/>
</dbReference>
<comment type="similarity">
    <text evidence="3">Belongs to the protein kinase superfamily. CAMK Ser/Thr protein kinase family.</text>
</comment>
<feature type="domain" description="Fibronectin type-III" evidence="25">
    <location>
        <begin position="517"/>
        <end position="611"/>
    </location>
</feature>
<feature type="domain" description="Ig-like" evidence="24">
    <location>
        <begin position="5754"/>
        <end position="5843"/>
    </location>
</feature>
<feature type="region of interest" description="Disordered" evidence="22">
    <location>
        <begin position="2573"/>
        <end position="2603"/>
    </location>
</feature>
<dbReference type="Pfam" id="PF00041">
    <property type="entry name" value="fn3"/>
    <property type="match status" value="33"/>
</dbReference>
<dbReference type="EC" id="2.7.11.1" evidence="4"/>
<keyword evidence="6" id="KW-0723">Serine/threonine-protein kinase</keyword>
<dbReference type="GO" id="GO:0005516">
    <property type="term" value="F:calmodulin binding"/>
    <property type="evidence" value="ECO:0007669"/>
    <property type="project" value="UniProtKB-KW"/>
</dbReference>
<comment type="cofactor">
    <cofactor evidence="1">
        <name>Mg(2+)</name>
        <dbReference type="ChEBI" id="CHEBI:18420"/>
    </cofactor>
</comment>
<feature type="domain" description="Fibronectin type-III" evidence="25">
    <location>
        <begin position="3881"/>
        <end position="3976"/>
    </location>
</feature>
<feature type="domain" description="Ig-like" evidence="24">
    <location>
        <begin position="5862"/>
        <end position="5950"/>
    </location>
</feature>
<feature type="domain" description="Ig-like" evidence="24">
    <location>
        <begin position="4770"/>
        <end position="4858"/>
    </location>
</feature>
<evidence type="ECO:0000256" key="22">
    <source>
        <dbReference type="SAM" id="MobiDB-lite"/>
    </source>
</evidence>
<dbReference type="GO" id="GO:0046872">
    <property type="term" value="F:metal ion binding"/>
    <property type="evidence" value="ECO:0007669"/>
    <property type="project" value="UniProtKB-KW"/>
</dbReference>
<feature type="domain" description="Fibronectin type-III" evidence="25">
    <location>
        <begin position="3085"/>
        <end position="3182"/>
    </location>
</feature>
<dbReference type="FunFam" id="2.60.40.10:FF:000051">
    <property type="entry name" value="Uncharacterized protein, isoform J"/>
    <property type="match status" value="9"/>
</dbReference>
<dbReference type="InterPro" id="IPR007110">
    <property type="entry name" value="Ig-like_dom"/>
</dbReference>
<dbReference type="InterPro" id="IPR008271">
    <property type="entry name" value="Ser/Thr_kinase_AS"/>
</dbReference>
<feature type="compositionally biased region" description="Polar residues" evidence="22">
    <location>
        <begin position="4748"/>
        <end position="4759"/>
    </location>
</feature>
<keyword evidence="11 21" id="KW-0547">Nucleotide-binding</keyword>
<dbReference type="PRINTS" id="PR00014">
    <property type="entry name" value="FNTYPEIII"/>
</dbReference>
<feature type="compositionally biased region" description="Basic and acidic residues" evidence="22">
    <location>
        <begin position="3324"/>
        <end position="3338"/>
    </location>
</feature>
<feature type="region of interest" description="Disordered" evidence="22">
    <location>
        <begin position="3473"/>
        <end position="3494"/>
    </location>
</feature>
<sequence length="6057" mass="675076">MKLFESVTLLTSVQVCLSNLAKVVKPRIDRTNLKQITIKAGRNVKLDVNVEGEPAPTIQWIFQEKEVQETNVEIVNVDYNTKFNIIDAKRKQSGTYKIIATNQHGKDEAEVEIVILSGPSKPKGPLKVSNVTKKSCKLKWEKPDDDGGLPIKEYLVEKQDPITGRWVPVGRTKDTNMDVPGLQEGKEYMFRVKAVNDEGESEPLETDHAVLAKDPYSIPGKPGTPDIVDWDVDRVDLKWEPPKDTGGAPITKYIIEKKERYGSWEPIHESEGPKTECRVPGLKEGNTYQFRVVAVNKAGPGEPSDSTKPHVAKARFLKPHINRDKLKKIVVRASKKIHLEVDVKGEPPPEITWSLKNKKVETGGNYIIQGEDYLTKITINDCERRHTGIYKIHAKNDSGTDEADLEIVVLDRPGRPEGPLEVSDVHKEGCKLKWEKPKDDGGLPIDGYVVEKMDVTTGRWVPCGRTDGDNPELEVTGLEPGHKYEFRVKAVNDEGESDPLDSDRAILAKDPFDKPGPPGLPEIVDFDENSVKLKWDPPIRDGGAPITGYVLEMKPKDGDKFEEVGKIKGNTCEGPINGLKEGEKYEFRVRAVNKAGVGDPSDSTLPHTARARYRKPRIDRTNVKDIILKVGQQHLYDIDIIGEPKPSTEWTVEGKNAKVLLSFEQEVNSTEVMRVDSTGNNTKVLILKARREMTGKYVLKAKNKHGEDSVQIDITVLGPPSRPEGPLEVTDVKANGCKLKWDKPEDDGGLPVDHYEIEKLDPLTGQWMPCGESKTPEFDVTGLQEGKKYKFRVKAVNPEGESEPLEADKAIIAKNPYDPPGKPGKPKATNWDKDFVDLEWAKPKDDGGAEITQYVVEKRDVSGRGWSPCGSCPGNKTSLKITDVEPGKEYQFRVVAKNKAGPSDPSDPSDSVICKPRFLAPRIDRKNLGRKTVRSSMTFKNEIKVEGEPDPKVTWSIEGKPVKNERINIQSEDHLTTFLLRKAKRADSGIYKIIAKNDSGTDEAEMELVVIDKPSKPKGPLKVSDVTAESVKLKWEPPEDDGGEPIDHYVVERMDTETGRWVPVTESKSPEAEVPGLVEGKDYMFRVRAVNSEGESEPLETDTPTKAKNPYDPPSKPGKPEVKDYDRTWCELKWKAPDEDGGAPITSYIIERKDKFSAKWVKHCDTKSNKPEFKVQDLTEGETYQFRVKAVNKAGQSKPSEPSDNFTAKAKFLKPHIDRSNLENITVRAGQMIKFDAKVTGEPVPKKTWFINKARQEKDGEEVKIDEEDHRTKIVIPSCTRAHNGTFVIKAENSAGKDEVAIEVTVLDKPGKPEGPLKVSDVHKEGCTLKWKEPLDDGGAPVEQYIVEKLDTETGRWVPVGRCREPCMEVENLEPNHEYKFRVSAINSEGESEPLEGLDTIVAKNPFDPPDPPGKPEATDWDKDFVELKWPKPAKDNGAPITGYIVEKRDEATGRWVKAAEVKGDNPKARVEDLDEGETYEFRVRAVNEAGPSDPSEASKPITCKPRKLKPRIDRRNLRDITVREGEPILLDVKVIGEPPPDVEWYHGNKVVQETRNVRVENVPYNTKYINDEPLRKHTGVYKIVATNQYGKDEAEVNITVISKPSKPEGPLEVKDIHKEGCKLKWKPPKDDGGLPVEGYVVEKFDPDMGLWLPVGKTSTPDMEVTDLTPGHEYEFRVKAVNKEGESEPLVTLAPIVAKDPFGVPGRPGTPEPTDWDANRIDLKWPMPVDDGGAAISHYIIEKRDKYTNLWEKAVETDTPECKGTVPNLIEGMEYQFRIIAVNRAGPGDPSDPCRPIVAKPRFLAPKIDRKNLRDVTISAGSMLKYDCDISGEPPPTSSWTFEGQKLDSNRHVNITTSEYNSKLVIRDTVRGDTGEYVITATNSSGKDRVTVRVTVTDKPDKPEGPVKVSDVHGNGCKLKWKRPKDDGGTPIEYYQVEKLDPNTGLWVPVARTNGPEPGVELNNLSPGTEYEFRVKAVNAEGESAPLYADEPVLAKDPYEEPSKPENLQVADYNENKVDLKWDKPKTDGGAPIEKYIIEKKDKYGGWDKACEVPANQTSCSVPDLIEGETYEFRVRAVNPAGPSLPSNVTEPVTVKAKNQAPKIDRTNLQPVRIKAGQSFNFDVNVTGEPAPEKKWFLKKKEIKSASVTSIRFSDYNTKLRVTGASRAESGTYTLTAENDSGKDSADVEVIVLDRPTAPNGPLKVSEVYAEGCKLDWNPPADDGGCPIDHYAIEQLDEATGRWVPAGETDGKETTFNVEGLTPGHKYKFRVKAVNRLGQSDPLTAQQAIEAKNPYDPPGVPKDVQIADFDADFVDLAWKKPEGDGGSPITGYIIEKRDRYSPLWDKCATVDGDQCSAHIPDLMEGNVYEFRVVAVNKAGPGEPSEPTKPHVARPKNLPPRIDRNAMMDVKIKAGENLNLPVPVVGEPPATKQWRVKDMDLYPSANLSIINEDYCTTIKITDCKRGDSGAYTLNARNKNGEDTCTVNITVLDAPGAPEGPLKYSDVNHSGCTVSWKPPKDDGGSDITGYVVEKMDMDTYRWVPVGEVKGTSLHVDNLIEGHDYKFRVSALNRQGQGPALTGTDTITAKDPFSKPTKPGSPEVMDWDKDRVDLQWTEPRSDGGAPITSYIIEKKKRFGPWEKAVEIPAKHGPKASVPDLEEGEEYQFRIVAVNKAGNSEPSEASQPVVCKARFEKPSFDGKALEDQIIKVNTRLNYTVPIRGAPKPKVSWTVNEEPLLESKRVDLQTYGKQTILDIPFAQRSDSGRYTITLENELGKVSASAKVTVLDRPAPPGGPLIVSDVTRESCKLGYKTPADDGGSPILHYLVEKMDMSRGTWTEVAEVAGLTADVYNLIHMKEYHFRVKAVNAIGESEPLTTDKSVIAKNAKDEPSPPGRPKVVDWDKDHVDLEWTPPPSDGGAPISGYIIQKKERGSPYWQNAVKLTGPETKGTVPNLTEGQEYEFRVVAVNNVGNSEPSEPSDAVVCRPRHLKPKILGPLHDIRIKAGQVLHVDVDYIGEPQPSVFWYNDDKELLADVRTTITAINNHSVFHAVNTTRGDSGQYKIRLKNDSGEDQGTFNVIVLDTPGSPEGPLNYDEIQANSVDISWNPPKDDGGSPITGYVIEKRDITHGGGWVPAVNWVDPKDTHATVPRLLEGTQYEFRVRAENMQGTGEPLVSDKPVTAKASADVPGQPGKPTCTDSDKDFIKIHWSAPRSTGGSPITGYDVERCGIHSGRWKKVNRAPVKGTDFVDDTVSEGEQYQYRVVANNKMGPSNPSDPSQPIAAKPMKDAPKLYLDGLLGKKLKVRAGEPIDIKIPMSGAPQPACEWSKGKTKIEPSKRTSLETTPDHCRLFVDKARRDDSGNYTITAENPYGKDSASIEVIVVDKPGPPQGPLEATEVTAHTISLSWKPPLDNGGAEVTGYVVEKTEANYDMWKVVPGYCPKTNFTVKGLEEGKRYRFRVRAENMYGVSEPLEGVPVEAKNPFDPPDSPEKPEIEGYSPTSCQLVWKPPENNGGRPVTGYIIEKRDRGGDWIRVNHYPTPNTQYNVTGLSEGNRYEFRVVAVNEAGPGKPSRPSDAIVAKVPKYLPTAPEAPRPDRIGRNCVTLSWRPPAQDGGARIKGYLVEYRQKDEDEWTPANSLPHPDPTYTVLGLNEQDEYYFRVIAVNEVGQSPPSRPSPLIKIEEQANKPRIDLSGIRDITVKAGEDFSIHVPYTAFPKPTSTWYHDDEDIKIDQDPRMHEQLTDDFCAMIVTNAKRSDTGPYKLRLQNPSGFDTVSVNVKVLDRPAPPENLRADEFNGDALTLFWNPPKDNGGGEITNYVVEKREPKGAWVKVSSYATAPFLRIRNLTVNKEYEFRVMAENMYGQSDPCTSPTPIRARHPFDPPGAPGAPRGLESTEDSITIQWTKPRHDGGAYIQGYIVEKRIVGDLAWSRASHAMVKDTTYRVINLTEHQEYEFRVAAVNAAGQGPWSDPSENIKCISFRAPKITSDLSIRDMTVIAGEEFTITVPFIASPLPKAQWWIGPNEVIPDQRIQFQMEPSGTAHIFVNKNAKRSDIGKYTVKLTNSEGADSASCKVNVVDRPSPPQGPLEVSDITPESCSLAWRPPLDDGGSPITNYQVERLEPLTGMWNRVSAFVRSCHYDVIGLEPNKSYRFRVRAENQYGVSDPLETQDAIVAKFPFTVPEPPGRPNILDHDINSVMLNWDRPSSDGGSRIQGYKVEYRDLTDANWTSANDFLVKETTYTVHSLLVNHDYEFRVKAKNAAGFSKYSPPSKTVKMKGKYNVPAPPGTPVVSKIGRNYVDLTWTPPESDGGSRVTGYLIERRENGGNWIKCNDYNVIDTHYTVLNLPEGSDVEFRVYAINAAGKSEPSQTAQPVKIREAAPGEKPFFVKNLQNTAVALHKSITLECQAEGKPMPTARWLRNGREVTLGGRIKAEEKNGKFSLTITDMWEVDEGDYACVAANDAGQATSVAHVRIGNPPRITQMPECLYLPEGDNTKIKIYFTGDLPLDVTLAQNGEPILESPHLKFTVFDEFIIIFIKEINKHDAGQYTLTVKNDSGSVSGSFTVYITGVPGAPTAPLDITDISRHMCTLNWRPPSYDGGMPITHYIVERKDVTYPNWITINSFCKDCSFTVQGLTEGQEYLFRVMAVNDNGMGPPLTGANPIKAKAPYDPPSPPGVPKVTEVGGDFVHLEWDRPEKDGGSRIKGYWIEKREVGSNIWTMVNQYICLPTQISVPNLIEDRQYEFRVCAENDAGMSQPSTNSTSVRIKDPNAATPPEILTPLRNVMAIQHRSAHLTCQITGKPKPNISWFKGMRELCNSAKYSMTRDGDTYTLTVHDVYGEDEDEYMCRAQNPGGIRSTKAEISIKLAPKINVPPRFRDTAFFDKGENAVIKIPFIGNPRPKITWTMEGETIESGSHYAVETQQRHAILTIRDVTNLDTGNYRLTAENELGSDSAIIKIQISDRPDPPRMPKVESVMGKECVLSWQVPAWDGGANINNYIIEKRELPMESWIKCANTRLTTAQIKGLSPGHKYQFRIYAENVYGRSDPSQVTSIVETPAPLTKKHKKKEYEVDETGKKIRGRKESVDDYDRFVFDVYSKYVPQPVDIKHDSVYEYYDILEEIGTGAFGVVHRCRERKTGNIFAAKFIPVASAMEKELIRKEIDIMNHLHHPKLINLHDAFEDDDEMVLIFEFLSGGELFERITAEGYTMSEAEVINYMRQICEGVKHMHEKNIIHLDVKPENIMCQTKNSTNVKLIDFGLATKLDPNEVVKISTGTAEFAAPEIVEREPVGFYTDMWAVGVLAYVLLSGLSPFAGDNDIETLKNVKACDWDFDDEAFKNVSNEAKDFIRRLLIKNKEKRMTAHECLMHSWLRGDYSPRLEPIDMMRYIPIRDKIRAKYKEWEKFLLPIGRLAEYSSLRKLQREKYRIHDTHFDRLQCAPRFVIRPQNAFTYEGQSVKFNCRIVAVAAPTVCWFHNNMELRQSVKYMKRYSGEDYSFVINRAKLDDRGEYIIRAENHYGAREEPVFLNVQPLPPEIPQYRPQEQIVRRRQPLSYKLWQEESESAPSFTFLLRPRVIQCHQTCKLLCCLSGKPVPTVKWFKGNQELSKFEYSMNHADGVVAMEIVNCRPEDSGKYKCVATNTHGQDETSCVVIVEGTGDRTAEQTTLMKNLKYTDRRYLETTIKDLPAPPTPAIKVDTVPKKTTKAAPAPAPAAAPSKTEDTGKRALKPYGKRQDSTGSTSRSRSATKELELPPDDSLMGPPGFSGELPPNLSIKDGEMLCLKCTVKGDPEPQVSWFKDGESISSSDIIDLKYRQGLASLTINEVFPEDEGVYCCKATNSLGAAETKCTLKIMPMEQQMNGKGGKGDKLPRITDHLKSSEVQDGTSHTLSCKIGGASKFDVVWLHNEKEIKPSKDFQYVTEGDKYLLKIAEVFPEDAGTYTCEAFNDIGETFSSCTLTVIIPGEDKKQPAFKKYPRSQTVVEGKAASFPVKFEKEPQKVSWLKDGKPVDETSPRYKFMQEGKKEFAFEIPNCLPTDVGQYIVKATSKKGETTAAFSLNVHSADEL</sequence>
<keyword evidence="15" id="KW-0460">Magnesium</keyword>
<feature type="domain" description="Fibronectin type-III" evidence="25">
    <location>
        <begin position="2890"/>
        <end position="2985"/>
    </location>
</feature>
<evidence type="ECO:0000259" key="25">
    <source>
        <dbReference type="PROSITE" id="PS50853"/>
    </source>
</evidence>
<feature type="region of interest" description="Disordered" evidence="22">
    <location>
        <begin position="1090"/>
        <end position="1123"/>
    </location>
</feature>
<dbReference type="PROSITE" id="PS00108">
    <property type="entry name" value="PROTEIN_KINASE_ST"/>
    <property type="match status" value="1"/>
</dbReference>
<evidence type="ECO:0000256" key="19">
    <source>
        <dbReference type="ARBA" id="ARBA00047899"/>
    </source>
</evidence>
<evidence type="ECO:0000313" key="27">
    <source>
        <dbReference type="Proteomes" id="UP001487740"/>
    </source>
</evidence>
<dbReference type="PROSITE" id="PS50853">
    <property type="entry name" value="FN3"/>
    <property type="match status" value="33"/>
</dbReference>
<dbReference type="FunFam" id="2.60.40.10:FF:000107">
    <property type="entry name" value="Myosin, light chain kinase a"/>
    <property type="match status" value="1"/>
</dbReference>
<feature type="domain" description="Fibronectin type-III" evidence="25">
    <location>
        <begin position="1412"/>
        <end position="1507"/>
    </location>
</feature>
<feature type="region of interest" description="Disordered" evidence="22">
    <location>
        <begin position="4748"/>
        <end position="4770"/>
    </location>
</feature>
<feature type="domain" description="Fibronectin type-III" evidence="25">
    <location>
        <begin position="1608"/>
        <end position="1701"/>
    </location>
</feature>
<evidence type="ECO:0000256" key="7">
    <source>
        <dbReference type="ARBA" id="ARBA00022553"/>
    </source>
</evidence>
<feature type="domain" description="Fibronectin type-III" evidence="25">
    <location>
        <begin position="4669"/>
        <end position="4764"/>
    </location>
</feature>
<dbReference type="FunFam" id="2.60.40.10:FF:000567">
    <property type="entry name" value="Uncharacterized protein, isoform G"/>
    <property type="match status" value="3"/>
</dbReference>
<evidence type="ECO:0000256" key="14">
    <source>
        <dbReference type="ARBA" id="ARBA00022840"/>
    </source>
</evidence>
<feature type="domain" description="Fibronectin type-III" evidence="25">
    <location>
        <begin position="3485"/>
        <end position="3579"/>
    </location>
</feature>
<feature type="domain" description="Ig-like" evidence="24">
    <location>
        <begin position="1806"/>
        <end position="1895"/>
    </location>
</feature>
<evidence type="ECO:0000256" key="12">
    <source>
        <dbReference type="ARBA" id="ARBA00022777"/>
    </source>
</evidence>
<feature type="compositionally biased region" description="Low complexity" evidence="22">
    <location>
        <begin position="5697"/>
        <end position="5708"/>
    </location>
</feature>
<feature type="domain" description="Fibronectin type-III" evidence="25">
    <location>
        <begin position="4280"/>
        <end position="4374"/>
    </location>
</feature>
<evidence type="ECO:0000256" key="6">
    <source>
        <dbReference type="ARBA" id="ARBA00022527"/>
    </source>
</evidence>
<dbReference type="FunFam" id="2.60.40.10:FF:000147">
    <property type="entry name" value="Myosin light chain kinase"/>
    <property type="match status" value="1"/>
</dbReference>
<dbReference type="Gene3D" id="3.30.200.20">
    <property type="entry name" value="Phosphorylase Kinase, domain 1"/>
    <property type="match status" value="1"/>
</dbReference>
<feature type="domain" description="Fibronectin type-III" evidence="25">
    <location>
        <begin position="2496"/>
        <end position="2589"/>
    </location>
</feature>
<dbReference type="FunFam" id="2.60.40.10:FF:000031">
    <property type="entry name" value="Myosin-binding protein C, slow type"/>
    <property type="match status" value="2"/>
</dbReference>
<keyword evidence="5" id="KW-0963">Cytoplasm</keyword>
<feature type="domain" description="Fibronectin type-III" evidence="25">
    <location>
        <begin position="1313"/>
        <end position="1406"/>
    </location>
</feature>
<evidence type="ECO:0000313" key="26">
    <source>
        <dbReference type="EMBL" id="KAK8374491.1"/>
    </source>
</evidence>
<feature type="domain" description="Fibronectin type-III" evidence="25">
    <location>
        <begin position="1707"/>
        <end position="1802"/>
    </location>
</feature>
<dbReference type="GO" id="GO:0005524">
    <property type="term" value="F:ATP binding"/>
    <property type="evidence" value="ECO:0007669"/>
    <property type="project" value="UniProtKB-UniRule"/>
</dbReference>
<evidence type="ECO:0000256" key="11">
    <source>
        <dbReference type="ARBA" id="ARBA00022741"/>
    </source>
</evidence>
<dbReference type="InterPro" id="IPR013098">
    <property type="entry name" value="Ig_I-set"/>
</dbReference>
<dbReference type="InterPro" id="IPR013783">
    <property type="entry name" value="Ig-like_fold"/>
</dbReference>
<evidence type="ECO:0000256" key="8">
    <source>
        <dbReference type="ARBA" id="ARBA00022679"/>
    </source>
</evidence>
<accession>A0AAW0SHC3</accession>
<keyword evidence="12" id="KW-0418">Kinase</keyword>